<name>A0A6M7UIR5_9HYPH</name>
<evidence type="ECO:0000313" key="2">
    <source>
        <dbReference type="Proteomes" id="UP000503339"/>
    </source>
</evidence>
<protein>
    <submittedName>
        <fullName evidence="1">Uncharacterized protein</fullName>
    </submittedName>
</protein>
<dbReference type="RefSeq" id="WP_064988874.1">
    <property type="nucleotide sequence ID" value="NZ_CP033361.1"/>
</dbReference>
<sequence>MRRKEAVEKASAGAGDRDTILVKIEVAMESRDPEVEGRKRLRDRTAAHRITIVLLNDEIEGAKPPCRVVGSFRI</sequence>
<proteinExistence type="predicted"/>
<keyword evidence="2" id="KW-1185">Reference proteome</keyword>
<reference evidence="1 2" key="1">
    <citation type="submission" date="2018-10" db="EMBL/GenBank/DDBJ databases">
        <authorList>
            <person name="Perry B.J."/>
            <person name="Sullivan J.T."/>
            <person name="Murphy R.J.T."/>
            <person name="Ramsay J.P."/>
            <person name="Ronson C.W."/>
        </authorList>
    </citation>
    <scope>NUCLEOTIDE SEQUENCE [LARGE SCALE GENOMIC DNA]</scope>
    <source>
        <strain evidence="1 2">NZP2014</strain>
    </source>
</reference>
<dbReference type="AlphaFoldDB" id="A0A6M7UIR5"/>
<organism evidence="1 2">
    <name type="scientific">Mesorhizobium erdmanii</name>
    <dbReference type="NCBI Taxonomy" id="1777866"/>
    <lineage>
        <taxon>Bacteria</taxon>
        <taxon>Pseudomonadati</taxon>
        <taxon>Pseudomonadota</taxon>
        <taxon>Alphaproteobacteria</taxon>
        <taxon>Hyphomicrobiales</taxon>
        <taxon>Phyllobacteriaceae</taxon>
        <taxon>Mesorhizobium</taxon>
    </lineage>
</organism>
<gene>
    <name evidence="1" type="ORF">EB233_11070</name>
</gene>
<evidence type="ECO:0000313" key="1">
    <source>
        <dbReference type="EMBL" id="QKC76013.1"/>
    </source>
</evidence>
<dbReference type="Proteomes" id="UP000503339">
    <property type="component" value="Chromosome"/>
</dbReference>
<dbReference type="EMBL" id="CP033361">
    <property type="protein sequence ID" value="QKC76013.1"/>
    <property type="molecule type" value="Genomic_DNA"/>
</dbReference>
<dbReference type="KEGG" id="merd:EB233_11070"/>
<accession>A0A6M7UIR5</accession>